<evidence type="ECO:0000313" key="10">
    <source>
        <dbReference type="EMBL" id="MDY8109228.1"/>
    </source>
</evidence>
<evidence type="ECO:0000256" key="1">
    <source>
        <dbReference type="ARBA" id="ARBA00001946"/>
    </source>
</evidence>
<evidence type="ECO:0000256" key="3">
    <source>
        <dbReference type="ARBA" id="ARBA00022722"/>
    </source>
</evidence>
<reference evidence="10 11" key="1">
    <citation type="submission" date="2023-12" db="EMBL/GenBank/DDBJ databases">
        <title>Description of Novel Strain Fulvimarina sp. 2208YS6-2-32 isolated from Uroteuthis (Photololigo) edulis.</title>
        <authorList>
            <person name="Park J.-S."/>
        </authorList>
    </citation>
    <scope>NUCLEOTIDE SEQUENCE [LARGE SCALE GENOMIC DNA]</scope>
    <source>
        <strain evidence="10 11">2208YS6-2-32</strain>
    </source>
</reference>
<keyword evidence="4 8" id="KW-0479">Metal-binding</keyword>
<gene>
    <name evidence="8" type="primary">vapC</name>
    <name evidence="10" type="ORF">U0C82_08735</name>
</gene>
<keyword evidence="3 8" id="KW-0540">Nuclease</keyword>
<dbReference type="InterPro" id="IPR029060">
    <property type="entry name" value="PIN-like_dom_sf"/>
</dbReference>
<accession>A0ABU5I1I0</accession>
<dbReference type="InterPro" id="IPR050556">
    <property type="entry name" value="Type_II_TA_system_RNase"/>
</dbReference>
<evidence type="ECO:0000256" key="6">
    <source>
        <dbReference type="ARBA" id="ARBA00022842"/>
    </source>
</evidence>
<keyword evidence="11" id="KW-1185">Reference proteome</keyword>
<evidence type="ECO:0000256" key="7">
    <source>
        <dbReference type="ARBA" id="ARBA00038093"/>
    </source>
</evidence>
<keyword evidence="6 8" id="KW-0460">Magnesium</keyword>
<evidence type="ECO:0000259" key="9">
    <source>
        <dbReference type="Pfam" id="PF01850"/>
    </source>
</evidence>
<keyword evidence="5 8" id="KW-0378">Hydrolase</keyword>
<proteinExistence type="inferred from homology"/>
<organism evidence="10 11">
    <name type="scientific">Fulvimarina uroteuthidis</name>
    <dbReference type="NCBI Taxonomy" id="3098149"/>
    <lineage>
        <taxon>Bacteria</taxon>
        <taxon>Pseudomonadati</taxon>
        <taxon>Pseudomonadota</taxon>
        <taxon>Alphaproteobacteria</taxon>
        <taxon>Hyphomicrobiales</taxon>
        <taxon>Aurantimonadaceae</taxon>
        <taxon>Fulvimarina</taxon>
    </lineage>
</organism>
<evidence type="ECO:0000256" key="2">
    <source>
        <dbReference type="ARBA" id="ARBA00022649"/>
    </source>
</evidence>
<dbReference type="Proteomes" id="UP001294412">
    <property type="component" value="Unassembled WGS sequence"/>
</dbReference>
<feature type="domain" description="PIN" evidence="9">
    <location>
        <begin position="2"/>
        <end position="126"/>
    </location>
</feature>
<comment type="caution">
    <text evidence="10">The sequence shown here is derived from an EMBL/GenBank/DDBJ whole genome shotgun (WGS) entry which is preliminary data.</text>
</comment>
<dbReference type="Pfam" id="PF01850">
    <property type="entry name" value="PIN"/>
    <property type="match status" value="1"/>
</dbReference>
<comment type="similarity">
    <text evidence="7 8">Belongs to the PINc/VapC protein family.</text>
</comment>
<keyword evidence="2 8" id="KW-1277">Toxin-antitoxin system</keyword>
<dbReference type="PANTHER" id="PTHR33653">
    <property type="entry name" value="RIBONUCLEASE VAPC2"/>
    <property type="match status" value="1"/>
</dbReference>
<evidence type="ECO:0000313" key="11">
    <source>
        <dbReference type="Proteomes" id="UP001294412"/>
    </source>
</evidence>
<dbReference type="InterPro" id="IPR002716">
    <property type="entry name" value="PIN_dom"/>
</dbReference>
<sequence>MIIVDTSALIAIIGEEPERFSFVDLMVRVPDIAMSAATFVETGIVYRSKFSGDDFDRLERLIEIAEIEIAPVDAGQARLAIEAYVRYGRGSGHKAQLNFGDCFSYALAKIRGAPLLFKGEDFAATDIEPALRS</sequence>
<dbReference type="InterPro" id="IPR022907">
    <property type="entry name" value="VapC_family"/>
</dbReference>
<name>A0ABU5I1I0_9HYPH</name>
<feature type="binding site" evidence="8">
    <location>
        <position position="101"/>
    </location>
    <ligand>
        <name>Mg(2+)</name>
        <dbReference type="ChEBI" id="CHEBI:18420"/>
    </ligand>
</feature>
<keyword evidence="8" id="KW-0800">Toxin</keyword>
<protein>
    <recommendedName>
        <fullName evidence="8">Ribonuclease VapC</fullName>
        <shortName evidence="8">RNase VapC</shortName>
        <ecNumber evidence="8">3.1.-.-</ecNumber>
    </recommendedName>
    <alternativeName>
        <fullName evidence="8">Toxin VapC</fullName>
    </alternativeName>
</protein>
<feature type="binding site" evidence="8">
    <location>
        <position position="5"/>
    </location>
    <ligand>
        <name>Mg(2+)</name>
        <dbReference type="ChEBI" id="CHEBI:18420"/>
    </ligand>
</feature>
<dbReference type="EMBL" id="JAXLPB010000002">
    <property type="protein sequence ID" value="MDY8109228.1"/>
    <property type="molecule type" value="Genomic_DNA"/>
</dbReference>
<comment type="function">
    <text evidence="8">Toxic component of a toxin-antitoxin (TA) system. An RNase.</text>
</comment>
<dbReference type="SUPFAM" id="SSF88723">
    <property type="entry name" value="PIN domain-like"/>
    <property type="match status" value="1"/>
</dbReference>
<dbReference type="Gene3D" id="3.40.50.1010">
    <property type="entry name" value="5'-nuclease"/>
    <property type="match status" value="1"/>
</dbReference>
<dbReference type="RefSeq" id="WP_322186680.1">
    <property type="nucleotide sequence ID" value="NZ_JAXLPB010000002.1"/>
</dbReference>
<evidence type="ECO:0000256" key="5">
    <source>
        <dbReference type="ARBA" id="ARBA00022801"/>
    </source>
</evidence>
<evidence type="ECO:0000256" key="4">
    <source>
        <dbReference type="ARBA" id="ARBA00022723"/>
    </source>
</evidence>
<dbReference type="EC" id="3.1.-.-" evidence="8"/>
<evidence type="ECO:0000256" key="8">
    <source>
        <dbReference type="HAMAP-Rule" id="MF_00265"/>
    </source>
</evidence>
<dbReference type="CDD" id="cd09871">
    <property type="entry name" value="PIN_MtVapC28-VapC30-like"/>
    <property type="match status" value="1"/>
</dbReference>
<dbReference type="PANTHER" id="PTHR33653:SF1">
    <property type="entry name" value="RIBONUCLEASE VAPC2"/>
    <property type="match status" value="1"/>
</dbReference>
<comment type="cofactor">
    <cofactor evidence="1 8">
        <name>Mg(2+)</name>
        <dbReference type="ChEBI" id="CHEBI:18420"/>
    </cofactor>
</comment>
<dbReference type="HAMAP" id="MF_00265">
    <property type="entry name" value="VapC_Nob1"/>
    <property type="match status" value="1"/>
</dbReference>